<keyword evidence="1" id="KW-0472">Membrane</keyword>
<name>A0A2W4JNU2_9PSEU</name>
<comment type="caution">
    <text evidence="3">The sequence shown here is derived from an EMBL/GenBank/DDBJ whole genome shotgun (WGS) entry which is preliminary data.</text>
</comment>
<feature type="transmembrane region" description="Helical" evidence="1">
    <location>
        <begin position="33"/>
        <end position="53"/>
    </location>
</feature>
<reference evidence="2" key="4">
    <citation type="submission" date="2023-08" db="EMBL/GenBank/DDBJ databases">
        <authorList>
            <person name="Guima S.E.S."/>
            <person name="Martins L.F."/>
            <person name="Silva A.M."/>
            <person name="Setubal J.C."/>
        </authorList>
    </citation>
    <scope>NUCLEOTIDE SEQUENCE</scope>
    <source>
        <strain evidence="2">ZC4RG45</strain>
    </source>
</reference>
<feature type="transmembrane region" description="Helical" evidence="1">
    <location>
        <begin position="65"/>
        <end position="85"/>
    </location>
</feature>
<proteinExistence type="predicted"/>
<gene>
    <name evidence="2" type="ORF">DIU77_008055</name>
    <name evidence="3" type="ORF">DIU77_02915</name>
</gene>
<dbReference type="EMBL" id="QGUI02000078">
    <property type="protein sequence ID" value="MFO7192180.1"/>
    <property type="molecule type" value="Genomic_DNA"/>
</dbReference>
<reference evidence="2" key="1">
    <citation type="submission" date="2018-05" db="EMBL/GenBank/DDBJ databases">
        <authorList>
            <person name="Moura L."/>
            <person name="Setubal J.C."/>
        </authorList>
    </citation>
    <scope>NUCLEOTIDE SEQUENCE</scope>
    <source>
        <strain evidence="2">ZC4RG45</strain>
    </source>
</reference>
<evidence type="ECO:0000313" key="2">
    <source>
        <dbReference type="EMBL" id="MFO7192180.1"/>
    </source>
</evidence>
<protein>
    <submittedName>
        <fullName evidence="3">DUF3017 domain-containing protein</fullName>
    </submittedName>
</protein>
<dbReference type="AlphaFoldDB" id="A0A2W4JNU2"/>
<dbReference type="Proteomes" id="UP000249324">
    <property type="component" value="Unassembled WGS sequence"/>
</dbReference>
<evidence type="ECO:0000313" key="3">
    <source>
        <dbReference type="EMBL" id="PZN00703.1"/>
    </source>
</evidence>
<reference evidence="3" key="2">
    <citation type="submission" date="2018-05" db="EMBL/GenBank/DDBJ databases">
        <authorList>
            <person name="Lanie J.A."/>
            <person name="Ng W.-L."/>
            <person name="Kazmierczak K.M."/>
            <person name="Andrzejewski T.M."/>
            <person name="Davidsen T.M."/>
            <person name="Wayne K.J."/>
            <person name="Tettelin H."/>
            <person name="Glass J.I."/>
            <person name="Rusch D."/>
            <person name="Podicherti R."/>
            <person name="Tsui H.-C.T."/>
            <person name="Winkler M.E."/>
        </authorList>
    </citation>
    <scope>NUCLEOTIDE SEQUENCE</scope>
    <source>
        <strain evidence="3">ZC4RG45</strain>
    </source>
</reference>
<dbReference type="EMBL" id="QGUI01000067">
    <property type="protein sequence ID" value="PZN00703.1"/>
    <property type="molecule type" value="Genomic_DNA"/>
</dbReference>
<reference evidence="2 4" key="3">
    <citation type="journal article" date="2021" name="BMC Genomics">
        <title>Genome-resolved metagenome and metatranscriptome analyses of thermophilic composting reveal key bacterial players and their metabolic interactions.</title>
        <authorList>
            <person name="Braga L.P.P."/>
            <person name="Pereira R.V."/>
            <person name="Martins L.F."/>
            <person name="Moura L.M.S."/>
            <person name="Sanchez F.B."/>
            <person name="Patane J.S.L."/>
            <person name="da Silva A.M."/>
            <person name="Setubal J.C."/>
        </authorList>
    </citation>
    <scope>NUCLEOTIDE SEQUENCE [LARGE SCALE GENOMIC DNA]</scope>
    <source>
        <strain evidence="2">ZC4RG45</strain>
    </source>
</reference>
<evidence type="ECO:0000313" key="4">
    <source>
        <dbReference type="Proteomes" id="UP000249324"/>
    </source>
</evidence>
<evidence type="ECO:0000256" key="1">
    <source>
        <dbReference type="SAM" id="Phobius"/>
    </source>
</evidence>
<accession>A0A2W4JNU2</accession>
<dbReference type="STRING" id="1111738.GCA_000427905_01582"/>
<dbReference type="Pfam" id="PF11222">
    <property type="entry name" value="DUF3017"/>
    <property type="match status" value="1"/>
</dbReference>
<feature type="transmembrane region" description="Helical" evidence="1">
    <location>
        <begin position="7"/>
        <end position="27"/>
    </location>
</feature>
<dbReference type="InterPro" id="IPR021385">
    <property type="entry name" value="DUF3017"/>
</dbReference>
<keyword evidence="1" id="KW-1133">Transmembrane helix</keyword>
<keyword evidence="1" id="KW-0812">Transmembrane</keyword>
<organism evidence="3">
    <name type="scientific">Thermocrispum agreste</name>
    <dbReference type="NCBI Taxonomy" id="37925"/>
    <lineage>
        <taxon>Bacteria</taxon>
        <taxon>Bacillati</taxon>
        <taxon>Actinomycetota</taxon>
        <taxon>Actinomycetes</taxon>
        <taxon>Pseudonocardiales</taxon>
        <taxon>Pseudonocardiaceae</taxon>
        <taxon>Thermocrispum</taxon>
    </lineage>
</organism>
<sequence>MNAAVRAHLPFAVVLAIVAAGFVRIAQYHWREGSVLVAVALLVAALLRAVLTPEQAGLIVIRSRGVDVLAYTALGAMILFVALTITKGPI</sequence>